<accession>A0A0E9RZ80</accession>
<reference evidence="1" key="2">
    <citation type="journal article" date="2015" name="Fish Shellfish Immunol.">
        <title>Early steps in the European eel (Anguilla anguilla)-Vibrio vulnificus interaction in the gills: Role of the RtxA13 toxin.</title>
        <authorList>
            <person name="Callol A."/>
            <person name="Pajuelo D."/>
            <person name="Ebbesson L."/>
            <person name="Teles M."/>
            <person name="MacKenzie S."/>
            <person name="Amaro C."/>
        </authorList>
    </citation>
    <scope>NUCLEOTIDE SEQUENCE</scope>
</reference>
<name>A0A0E9RZ80_ANGAN</name>
<reference evidence="1" key="1">
    <citation type="submission" date="2014-11" db="EMBL/GenBank/DDBJ databases">
        <authorList>
            <person name="Amaro Gonzalez C."/>
        </authorList>
    </citation>
    <scope>NUCLEOTIDE SEQUENCE</scope>
</reference>
<sequence length="32" mass="3777">MVIGTTTKHRFDKVQYSFVQLFIAKNTVQFTQ</sequence>
<organism evidence="1">
    <name type="scientific">Anguilla anguilla</name>
    <name type="common">European freshwater eel</name>
    <name type="synonym">Muraena anguilla</name>
    <dbReference type="NCBI Taxonomy" id="7936"/>
    <lineage>
        <taxon>Eukaryota</taxon>
        <taxon>Metazoa</taxon>
        <taxon>Chordata</taxon>
        <taxon>Craniata</taxon>
        <taxon>Vertebrata</taxon>
        <taxon>Euteleostomi</taxon>
        <taxon>Actinopterygii</taxon>
        <taxon>Neopterygii</taxon>
        <taxon>Teleostei</taxon>
        <taxon>Anguilliformes</taxon>
        <taxon>Anguillidae</taxon>
        <taxon>Anguilla</taxon>
    </lineage>
</organism>
<dbReference type="EMBL" id="GBXM01074043">
    <property type="protein sequence ID" value="JAH34534.1"/>
    <property type="molecule type" value="Transcribed_RNA"/>
</dbReference>
<proteinExistence type="predicted"/>
<protein>
    <submittedName>
        <fullName evidence="1">Uncharacterized protein</fullName>
    </submittedName>
</protein>
<dbReference type="AlphaFoldDB" id="A0A0E9RZ80"/>
<evidence type="ECO:0000313" key="1">
    <source>
        <dbReference type="EMBL" id="JAH34534.1"/>
    </source>
</evidence>